<feature type="binding site" evidence="11">
    <location>
        <position position="266"/>
    </location>
    <ligand>
        <name>ATP</name>
        <dbReference type="ChEBI" id="CHEBI:30616"/>
    </ligand>
</feature>
<feature type="binding site" evidence="11">
    <location>
        <position position="12"/>
    </location>
    <ligand>
        <name>sn-glycerol 3-phosphate</name>
        <dbReference type="ChEBI" id="CHEBI:57597"/>
    </ligand>
</feature>
<evidence type="ECO:0000313" key="13">
    <source>
        <dbReference type="EMBL" id="AKL94747.1"/>
    </source>
</evidence>
<dbReference type="InterPro" id="IPR005999">
    <property type="entry name" value="Glycerol_kin"/>
</dbReference>
<dbReference type="AlphaFoldDB" id="A0A0D8ICI7"/>
<evidence type="ECO:0000256" key="8">
    <source>
        <dbReference type="ARBA" id="ARBA00052101"/>
    </source>
</evidence>
<dbReference type="Proteomes" id="UP000035704">
    <property type="component" value="Chromosome"/>
</dbReference>
<keyword evidence="4 11" id="KW-0547">Nucleotide-binding</keyword>
<dbReference type="Pfam" id="PF02782">
    <property type="entry name" value="FGGY_C"/>
    <property type="match status" value="1"/>
</dbReference>
<feature type="binding site" evidence="11">
    <location>
        <position position="309"/>
    </location>
    <ligand>
        <name>ATP</name>
        <dbReference type="ChEBI" id="CHEBI:30616"/>
    </ligand>
</feature>
<dbReference type="KEGG" id="cace:CACET_c12820"/>
<keyword evidence="7 11" id="KW-0067">ATP-binding</keyword>
<dbReference type="Gene3D" id="3.30.420.40">
    <property type="match status" value="2"/>
</dbReference>
<protein>
    <recommendedName>
        <fullName evidence="11">Glycerol kinase</fullName>
        <ecNumber evidence="11">2.7.1.30</ecNumber>
    </recommendedName>
    <alternativeName>
        <fullName evidence="11">ATP:glycerol 3-phosphotransferase</fullName>
    </alternativeName>
    <alternativeName>
        <fullName evidence="11">Glycerokinase</fullName>
        <shortName evidence="11">GK</shortName>
    </alternativeName>
</protein>
<evidence type="ECO:0000256" key="7">
    <source>
        <dbReference type="ARBA" id="ARBA00022840"/>
    </source>
</evidence>
<dbReference type="PIRSF" id="PIRSF000538">
    <property type="entry name" value="GlpK"/>
    <property type="match status" value="1"/>
</dbReference>
<feature type="binding site" evidence="11">
    <location>
        <position position="266"/>
    </location>
    <ligand>
        <name>ADP</name>
        <dbReference type="ChEBI" id="CHEBI:456216"/>
    </ligand>
</feature>
<dbReference type="InterPro" id="IPR043129">
    <property type="entry name" value="ATPase_NBD"/>
</dbReference>
<feature type="binding site" evidence="11">
    <location>
        <position position="12"/>
    </location>
    <ligand>
        <name>ADP</name>
        <dbReference type="ChEBI" id="CHEBI:456216"/>
    </ligand>
</feature>
<dbReference type="HAMAP" id="MF_00186">
    <property type="entry name" value="Glycerol_kin"/>
    <property type="match status" value="1"/>
</dbReference>
<comment type="catalytic activity">
    <reaction evidence="8 11">
        <text>glycerol + ATP = sn-glycerol 3-phosphate + ADP + H(+)</text>
        <dbReference type="Rhea" id="RHEA:21644"/>
        <dbReference type="ChEBI" id="CHEBI:15378"/>
        <dbReference type="ChEBI" id="CHEBI:17754"/>
        <dbReference type="ChEBI" id="CHEBI:30616"/>
        <dbReference type="ChEBI" id="CHEBI:57597"/>
        <dbReference type="ChEBI" id="CHEBI:456216"/>
        <dbReference type="EC" id="2.7.1.30"/>
    </reaction>
</comment>
<feature type="binding site" evidence="11">
    <location>
        <position position="13"/>
    </location>
    <ligand>
        <name>ATP</name>
        <dbReference type="ChEBI" id="CHEBI:30616"/>
    </ligand>
</feature>
<feature type="binding site" evidence="11">
    <location>
        <position position="12"/>
    </location>
    <ligand>
        <name>ATP</name>
        <dbReference type="ChEBI" id="CHEBI:30616"/>
    </ligand>
</feature>
<comment type="pathway">
    <text evidence="1 11">Polyol metabolism; glycerol degradation via glycerol kinase pathway; sn-glycerol 3-phosphate from glycerol: step 1/1.</text>
</comment>
<dbReference type="PROSITE" id="PS00933">
    <property type="entry name" value="FGGY_KINASES_1"/>
    <property type="match status" value="1"/>
</dbReference>
<dbReference type="GO" id="GO:0019563">
    <property type="term" value="P:glycerol catabolic process"/>
    <property type="evidence" value="ECO:0007669"/>
    <property type="project" value="UniProtKB-UniRule"/>
</dbReference>
<dbReference type="CDD" id="cd07786">
    <property type="entry name" value="FGGY_EcGK_like"/>
    <property type="match status" value="1"/>
</dbReference>
<dbReference type="GO" id="GO:0004370">
    <property type="term" value="F:glycerol kinase activity"/>
    <property type="evidence" value="ECO:0007669"/>
    <property type="project" value="UniProtKB-UniRule"/>
</dbReference>
<name>A0A0D8ICI7_9CLOT</name>
<organism evidence="13 14">
    <name type="scientific">Clostridium aceticum</name>
    <dbReference type="NCBI Taxonomy" id="84022"/>
    <lineage>
        <taxon>Bacteria</taxon>
        <taxon>Bacillati</taxon>
        <taxon>Bacillota</taxon>
        <taxon>Clostridia</taxon>
        <taxon>Eubacteriales</taxon>
        <taxon>Clostridiaceae</taxon>
        <taxon>Clostridium</taxon>
    </lineage>
</organism>
<dbReference type="GO" id="GO:0005829">
    <property type="term" value="C:cytosol"/>
    <property type="evidence" value="ECO:0007669"/>
    <property type="project" value="TreeGrafter"/>
</dbReference>
<evidence type="ECO:0000313" key="14">
    <source>
        <dbReference type="Proteomes" id="UP000035704"/>
    </source>
</evidence>
<proteinExistence type="inferred from homology"/>
<feature type="binding site" evidence="11">
    <location>
        <position position="244"/>
    </location>
    <ligand>
        <name>glycerol</name>
        <dbReference type="ChEBI" id="CHEBI:17754"/>
    </ligand>
</feature>
<comment type="function">
    <text evidence="9 11">Key enzyme in the regulation of glycerol uptake and metabolism. Catalyzes the phosphorylation of glycerol to yield sn-glycerol 3-phosphate.</text>
</comment>
<evidence type="ECO:0000256" key="10">
    <source>
        <dbReference type="ARBA" id="ARBA00063665"/>
    </source>
</evidence>
<dbReference type="NCBIfam" id="NF000756">
    <property type="entry name" value="PRK00047.1"/>
    <property type="match status" value="1"/>
</dbReference>
<dbReference type="OrthoDB" id="9805576at2"/>
<dbReference type="PANTHER" id="PTHR10196">
    <property type="entry name" value="SUGAR KINASE"/>
    <property type="match status" value="1"/>
</dbReference>
<dbReference type="FunFam" id="3.30.420.40:FF:000007">
    <property type="entry name" value="Glycerol kinase"/>
    <property type="match status" value="1"/>
</dbReference>
<feature type="binding site" evidence="11">
    <location>
        <position position="82"/>
    </location>
    <ligand>
        <name>sn-glycerol 3-phosphate</name>
        <dbReference type="ChEBI" id="CHEBI:57597"/>
    </ligand>
</feature>
<reference evidence="13 14" key="1">
    <citation type="submission" date="2014-10" db="EMBL/GenBank/DDBJ databases">
        <title>Genome sequence of Clostridium aceticum DSM 1496.</title>
        <authorList>
            <person name="Poehlein A."/>
            <person name="Schiel-Bengelsdorf B."/>
            <person name="Gottschalk G."/>
            <person name="Duerre P."/>
            <person name="Daniel R."/>
        </authorList>
    </citation>
    <scope>NUCLEOTIDE SEQUENCE [LARGE SCALE GENOMIC DNA]</scope>
    <source>
        <strain evidence="13 14">DSM 1496</strain>
    </source>
</reference>
<feature type="binding site" evidence="11">
    <location>
        <position position="83"/>
    </location>
    <ligand>
        <name>sn-glycerol 3-phosphate</name>
        <dbReference type="ChEBI" id="CHEBI:57597"/>
    </ligand>
</feature>
<comment type="similarity">
    <text evidence="2 11 12">Belongs to the FGGY kinase family.</text>
</comment>
<dbReference type="EMBL" id="CP009687">
    <property type="protein sequence ID" value="AKL94747.1"/>
    <property type="molecule type" value="Genomic_DNA"/>
</dbReference>
<dbReference type="InterPro" id="IPR018484">
    <property type="entry name" value="FGGY_N"/>
</dbReference>
<evidence type="ECO:0000256" key="3">
    <source>
        <dbReference type="ARBA" id="ARBA00022679"/>
    </source>
</evidence>
<feature type="binding site" evidence="11">
    <location>
        <position position="309"/>
    </location>
    <ligand>
        <name>ADP</name>
        <dbReference type="ChEBI" id="CHEBI:456216"/>
    </ligand>
</feature>
<dbReference type="InterPro" id="IPR018485">
    <property type="entry name" value="FGGY_C"/>
</dbReference>
<sequence length="508" mass="56937">MKKYIMALDQGTTSSRAILFDHNGKIIGIAQKEFTQFYPKAGWVEHDPMEIWGTQSGVAREVLEKTGILPHEIAAIGITNQRETTIVWDKATGKPIHNAIVWQCRRTANLCDELKKKGMEEYIRNYTGLVVDAYFSGTKIKWILDHVEGAREKAEKGELLFGTVDTWLIWNLTRGKVHVTDYSNASRTMLYNIKELKWDEKILKELNIPASMLPEVKPSSMVYGYTDHQTFGGADIPIAGAAGDQQAALFGQACFQPGMTKNTYGTGCFMLMNTGEKHVPSNNGLLTTLAWGVDGKVEYALEGSIFVAGAAVQWLRDELRLIRDAEDTEYLATKVKNSNGVYVVPAFTGMGAPYWDMYARGTIVGLTRGAKAEHIIRATLEAIAYQTRDVLEAMQEDSGIQLQTLKVDGGAVSNNFLMQFQSDLLGVKVERPEVTETTALGAAYLAGLAVGFWKDKEEIAYKWKVDNTFYPSMEEMEREKMYKGWKRAVNRALKWALEEEEETEIEVN</sequence>
<dbReference type="EC" id="2.7.1.30" evidence="11"/>
<dbReference type="UniPathway" id="UPA00618">
    <property type="reaction ID" value="UER00672"/>
</dbReference>
<dbReference type="FunFam" id="3.30.420.40:FF:000008">
    <property type="entry name" value="Glycerol kinase"/>
    <property type="match status" value="1"/>
</dbReference>
<evidence type="ECO:0000256" key="11">
    <source>
        <dbReference type="HAMAP-Rule" id="MF_00186"/>
    </source>
</evidence>
<feature type="binding site" evidence="11">
    <location>
        <position position="16"/>
    </location>
    <ligand>
        <name>ADP</name>
        <dbReference type="ChEBI" id="CHEBI:456216"/>
    </ligand>
</feature>
<dbReference type="InterPro" id="IPR018483">
    <property type="entry name" value="Carb_kinase_FGGY_CS"/>
</dbReference>
<dbReference type="GO" id="GO:0006072">
    <property type="term" value="P:glycerol-3-phosphate metabolic process"/>
    <property type="evidence" value="ECO:0007669"/>
    <property type="project" value="InterPro"/>
</dbReference>
<feature type="binding site" evidence="11">
    <location>
        <position position="14"/>
    </location>
    <ligand>
        <name>ATP</name>
        <dbReference type="ChEBI" id="CHEBI:30616"/>
    </ligand>
</feature>
<feature type="binding site" evidence="11">
    <location>
        <position position="244"/>
    </location>
    <ligand>
        <name>sn-glycerol 3-phosphate</name>
        <dbReference type="ChEBI" id="CHEBI:57597"/>
    </ligand>
</feature>
<feature type="binding site" evidence="11">
    <location>
        <position position="134"/>
    </location>
    <ligand>
        <name>sn-glycerol 3-phosphate</name>
        <dbReference type="ChEBI" id="CHEBI:57597"/>
    </ligand>
</feature>
<evidence type="ECO:0000256" key="9">
    <source>
        <dbReference type="ARBA" id="ARBA00054633"/>
    </source>
</evidence>
<evidence type="ECO:0000256" key="12">
    <source>
        <dbReference type="RuleBase" id="RU003733"/>
    </source>
</evidence>
<dbReference type="PATRIC" id="fig|84022.5.peg.2738"/>
<dbReference type="PANTHER" id="PTHR10196:SF69">
    <property type="entry name" value="GLYCEROL KINASE"/>
    <property type="match status" value="1"/>
</dbReference>
<dbReference type="RefSeq" id="WP_044823542.1">
    <property type="nucleotide sequence ID" value="NZ_CP009687.1"/>
</dbReference>
<keyword evidence="6 11" id="KW-0319">Glycerol metabolism</keyword>
<evidence type="ECO:0000256" key="1">
    <source>
        <dbReference type="ARBA" id="ARBA00005190"/>
    </source>
</evidence>
<dbReference type="STRING" id="84022.CACET_c12820"/>
<feature type="binding site" evidence="11">
    <location>
        <position position="410"/>
    </location>
    <ligand>
        <name>ATP</name>
        <dbReference type="ChEBI" id="CHEBI:30616"/>
    </ligand>
</feature>
<keyword evidence="3 11" id="KW-0808">Transferase</keyword>
<comment type="activity regulation">
    <text evidence="11">Activated by phosphorylation and inhibited by fructose 1,6-bisphosphate (FBP).</text>
</comment>
<evidence type="ECO:0000256" key="6">
    <source>
        <dbReference type="ARBA" id="ARBA00022798"/>
    </source>
</evidence>
<dbReference type="Pfam" id="PF00370">
    <property type="entry name" value="FGGY_N"/>
    <property type="match status" value="1"/>
</dbReference>
<gene>
    <name evidence="11 13" type="primary">glpK</name>
    <name evidence="13" type="ORF">CACET_c12820</name>
</gene>
<keyword evidence="5 11" id="KW-0418">Kinase</keyword>
<dbReference type="SUPFAM" id="SSF53067">
    <property type="entry name" value="Actin-like ATPase domain"/>
    <property type="match status" value="2"/>
</dbReference>
<evidence type="ECO:0000256" key="5">
    <source>
        <dbReference type="ARBA" id="ARBA00022777"/>
    </source>
</evidence>
<accession>A0A0D8ICI7</accession>
<feature type="binding site" evidence="11">
    <location>
        <position position="245"/>
    </location>
    <ligand>
        <name>glycerol</name>
        <dbReference type="ChEBI" id="CHEBI:17754"/>
    </ligand>
</feature>
<evidence type="ECO:0000256" key="4">
    <source>
        <dbReference type="ARBA" id="ARBA00022741"/>
    </source>
</evidence>
<keyword evidence="14" id="KW-1185">Reference proteome</keyword>
<feature type="binding site" evidence="11">
    <location>
        <position position="414"/>
    </location>
    <ligand>
        <name>ADP</name>
        <dbReference type="ChEBI" id="CHEBI:456216"/>
    </ligand>
</feature>
<dbReference type="PROSITE" id="PS00445">
    <property type="entry name" value="FGGY_KINASES_2"/>
    <property type="match status" value="1"/>
</dbReference>
<feature type="binding site" evidence="11">
    <location>
        <position position="134"/>
    </location>
    <ligand>
        <name>glycerol</name>
        <dbReference type="ChEBI" id="CHEBI:17754"/>
    </ligand>
</feature>
<dbReference type="NCBIfam" id="TIGR01311">
    <property type="entry name" value="glycerol_kin"/>
    <property type="match status" value="1"/>
</dbReference>
<feature type="binding site" evidence="11">
    <location>
        <position position="410"/>
    </location>
    <ligand>
        <name>ADP</name>
        <dbReference type="ChEBI" id="CHEBI:456216"/>
    </ligand>
</feature>
<dbReference type="InterPro" id="IPR000577">
    <property type="entry name" value="Carb_kinase_FGGY"/>
</dbReference>
<feature type="binding site" evidence="11">
    <location>
        <position position="313"/>
    </location>
    <ligand>
        <name>ATP</name>
        <dbReference type="ChEBI" id="CHEBI:30616"/>
    </ligand>
</feature>
<feature type="binding site" evidence="11">
    <location>
        <position position="83"/>
    </location>
    <ligand>
        <name>glycerol</name>
        <dbReference type="ChEBI" id="CHEBI:17754"/>
    </ligand>
</feature>
<dbReference type="GO" id="GO:0005524">
    <property type="term" value="F:ATP binding"/>
    <property type="evidence" value="ECO:0007669"/>
    <property type="project" value="UniProtKB-UniRule"/>
</dbReference>
<feature type="binding site" evidence="11">
    <location>
        <position position="82"/>
    </location>
    <ligand>
        <name>glycerol</name>
        <dbReference type="ChEBI" id="CHEBI:17754"/>
    </ligand>
</feature>
<comment type="subunit">
    <text evidence="10 11">Homotetramer and homodimer (in equilibrium).</text>
</comment>
<dbReference type="SMR" id="A0A0D8ICI7"/>
<evidence type="ECO:0000256" key="2">
    <source>
        <dbReference type="ARBA" id="ARBA00009156"/>
    </source>
</evidence>